<dbReference type="EMBL" id="FZOD01000053">
    <property type="protein sequence ID" value="SNT51119.1"/>
    <property type="molecule type" value="Genomic_DNA"/>
</dbReference>
<keyword evidence="2" id="KW-1185">Reference proteome</keyword>
<proteinExistence type="predicted"/>
<accession>A0A239NAC8</accession>
<organism evidence="1 2">
    <name type="scientific">Streptosporangium subroseum</name>
    <dbReference type="NCBI Taxonomy" id="106412"/>
    <lineage>
        <taxon>Bacteria</taxon>
        <taxon>Bacillati</taxon>
        <taxon>Actinomycetota</taxon>
        <taxon>Actinomycetes</taxon>
        <taxon>Streptosporangiales</taxon>
        <taxon>Streptosporangiaceae</taxon>
        <taxon>Streptosporangium</taxon>
    </lineage>
</organism>
<dbReference type="RefSeq" id="WP_089211749.1">
    <property type="nucleotide sequence ID" value="NZ_FZOD01000053.1"/>
</dbReference>
<evidence type="ECO:0000313" key="1">
    <source>
        <dbReference type="EMBL" id="SNT51119.1"/>
    </source>
</evidence>
<gene>
    <name evidence="1" type="ORF">SAMN05216276_105314</name>
</gene>
<name>A0A239NAC8_9ACTN</name>
<evidence type="ECO:0000313" key="2">
    <source>
        <dbReference type="Proteomes" id="UP000198282"/>
    </source>
</evidence>
<sequence length="79" mass="8654">MTNRISVAMPEDLEAQVRELAGGNMSAYILDAVRARVDRDRKIRAYHASIGGAPELGDTAEDRAALERIRGFLQLPESA</sequence>
<dbReference type="AlphaFoldDB" id="A0A239NAC8"/>
<dbReference type="Proteomes" id="UP000198282">
    <property type="component" value="Unassembled WGS sequence"/>
</dbReference>
<reference evidence="1 2" key="1">
    <citation type="submission" date="2017-06" db="EMBL/GenBank/DDBJ databases">
        <authorList>
            <person name="Kim H.J."/>
            <person name="Triplett B.A."/>
        </authorList>
    </citation>
    <scope>NUCLEOTIDE SEQUENCE [LARGE SCALE GENOMIC DNA]</scope>
    <source>
        <strain evidence="1 2">CGMCC 4.2132</strain>
    </source>
</reference>
<protein>
    <submittedName>
        <fullName evidence="1">Uncharacterized protein</fullName>
    </submittedName>
</protein>